<evidence type="ECO:0000259" key="15">
    <source>
        <dbReference type="PROSITE" id="PS51918"/>
    </source>
</evidence>
<dbReference type="GO" id="GO:0051539">
    <property type="term" value="F:4 iron, 4 sulfur cluster binding"/>
    <property type="evidence" value="ECO:0007669"/>
    <property type="project" value="UniProtKB-KW"/>
</dbReference>
<comment type="function">
    <text evidence="2">Involved in the biosynthesis of the iron-molybdenum cofactor (FeMo-co or M-cluster) found in the dinitrogenase enzyme of the nitrogenase complex in nitrogen-fixing microorganisms. NifB catalyzes the crucial step of radical SAM-dependent carbide insertion that occurs concomitant with the insertion of a 9th sulfur and the rearrangement/coupling of two [4Fe-4S] clusters into a [8Fe-9S-C] cluster, the precursor to the M-cluster.</text>
</comment>
<dbReference type="SFLD" id="SFLDG01067">
    <property type="entry name" value="SPASM/twitch_domain_containing"/>
    <property type="match status" value="1"/>
</dbReference>
<keyword evidence="10" id="KW-0411">Iron-sulfur</keyword>
<evidence type="ECO:0000256" key="10">
    <source>
        <dbReference type="ARBA" id="ARBA00023014"/>
    </source>
</evidence>
<dbReference type="EMBL" id="CP026606">
    <property type="protein sequence ID" value="AVB75737.1"/>
    <property type="molecule type" value="Genomic_DNA"/>
</dbReference>
<keyword evidence="11" id="KW-0535">Nitrogen fixation</keyword>
<evidence type="ECO:0000256" key="11">
    <source>
        <dbReference type="ARBA" id="ARBA00023231"/>
    </source>
</evidence>
<dbReference type="GO" id="GO:0016829">
    <property type="term" value="F:lyase activity"/>
    <property type="evidence" value="ECO:0007669"/>
    <property type="project" value="UniProtKB-KW"/>
</dbReference>
<keyword evidence="6" id="KW-0004">4Fe-4S</keyword>
<dbReference type="KEGG" id="mmad:MMJJ_03200"/>
<evidence type="ECO:0000256" key="5">
    <source>
        <dbReference type="ARBA" id="ARBA00021702"/>
    </source>
</evidence>
<evidence type="ECO:0000256" key="4">
    <source>
        <dbReference type="ARBA" id="ARBA00006804"/>
    </source>
</evidence>
<organism evidence="16 17">
    <name type="scientific">Methanococcus maripaludis</name>
    <name type="common">Methanococcus deltae</name>
    <dbReference type="NCBI Taxonomy" id="39152"/>
    <lineage>
        <taxon>Archaea</taxon>
        <taxon>Methanobacteriati</taxon>
        <taxon>Methanobacteriota</taxon>
        <taxon>Methanomada group</taxon>
        <taxon>Methanococci</taxon>
        <taxon>Methanococcales</taxon>
        <taxon>Methanococcaceae</taxon>
        <taxon>Methanococcus</taxon>
    </lineage>
</organism>
<protein>
    <recommendedName>
        <fullName evidence="5">FeMo cofactor biosynthesis protein NifB</fullName>
    </recommendedName>
    <alternativeName>
        <fullName evidence="14">Nitrogenase cofactor maturase NifB</fullName>
    </alternativeName>
    <alternativeName>
        <fullName evidence="13">Radical SAM assemblase NifB</fullName>
    </alternativeName>
</protein>
<dbReference type="PANTHER" id="PTHR43787:SF13">
    <property type="entry name" value="FEMO COFACTOR BIOSYNTHESIS PROTEIN NIFB"/>
    <property type="match status" value="1"/>
</dbReference>
<evidence type="ECO:0000256" key="6">
    <source>
        <dbReference type="ARBA" id="ARBA00022485"/>
    </source>
</evidence>
<evidence type="ECO:0000256" key="13">
    <source>
        <dbReference type="ARBA" id="ARBA00030926"/>
    </source>
</evidence>
<dbReference type="SFLD" id="SFLDS00029">
    <property type="entry name" value="Radical_SAM"/>
    <property type="match status" value="1"/>
</dbReference>
<dbReference type="Gene3D" id="3.20.20.70">
    <property type="entry name" value="Aldolase class I"/>
    <property type="match status" value="1"/>
</dbReference>
<feature type="domain" description="Radical SAM core" evidence="15">
    <location>
        <begin position="33"/>
        <end position="276"/>
    </location>
</feature>
<dbReference type="GO" id="GO:0046872">
    <property type="term" value="F:metal ion binding"/>
    <property type="evidence" value="ECO:0007669"/>
    <property type="project" value="UniProtKB-KW"/>
</dbReference>
<gene>
    <name evidence="16" type="primary">nifB</name>
    <name evidence="16" type="ORF">MMJJ_03200</name>
</gene>
<accession>A0A2L1C8R9</accession>
<dbReference type="AlphaFoldDB" id="A0A2L1C8R9"/>
<dbReference type="UniPathway" id="UPA00782"/>
<evidence type="ECO:0000256" key="14">
    <source>
        <dbReference type="ARBA" id="ARBA00032102"/>
    </source>
</evidence>
<evidence type="ECO:0000256" key="3">
    <source>
        <dbReference type="ARBA" id="ARBA00005155"/>
    </source>
</evidence>
<dbReference type="Pfam" id="PF04055">
    <property type="entry name" value="Radical_SAM"/>
    <property type="match status" value="1"/>
</dbReference>
<dbReference type="SFLD" id="SFLDG01068">
    <property type="entry name" value="FeMo_cofactor_biosynthesis_pro"/>
    <property type="match status" value="1"/>
</dbReference>
<name>A0A2L1C8R9_METMI</name>
<evidence type="ECO:0000313" key="17">
    <source>
        <dbReference type="Proteomes" id="UP000239462"/>
    </source>
</evidence>
<dbReference type="InterPro" id="IPR058240">
    <property type="entry name" value="rSAM_sf"/>
</dbReference>
<dbReference type="InterPro" id="IPR013785">
    <property type="entry name" value="Aldolase_TIM"/>
</dbReference>
<comment type="similarity">
    <text evidence="4">Belongs to the radical SAM superfamily. NifB family.</text>
</comment>
<evidence type="ECO:0000256" key="12">
    <source>
        <dbReference type="ARBA" id="ARBA00023239"/>
    </source>
</evidence>
<comment type="pathway">
    <text evidence="3">Cofactor biosynthesis; Fe-Mo cofactor biosynthesis.</text>
</comment>
<evidence type="ECO:0000256" key="9">
    <source>
        <dbReference type="ARBA" id="ARBA00023004"/>
    </source>
</evidence>
<evidence type="ECO:0000313" key="16">
    <source>
        <dbReference type="EMBL" id="AVB75737.1"/>
    </source>
</evidence>
<dbReference type="SFLD" id="SFLDF00281">
    <property type="entry name" value="FeMo_cofactor_biosynthesis_pro"/>
    <property type="match status" value="1"/>
</dbReference>
<dbReference type="PANTHER" id="PTHR43787">
    <property type="entry name" value="FEMO COFACTOR BIOSYNTHESIS PROTEIN NIFB-RELATED"/>
    <property type="match status" value="1"/>
</dbReference>
<dbReference type="CDD" id="cd01335">
    <property type="entry name" value="Radical_SAM"/>
    <property type="match status" value="1"/>
</dbReference>
<evidence type="ECO:0000256" key="1">
    <source>
        <dbReference type="ARBA" id="ARBA00001966"/>
    </source>
</evidence>
<sequence>MNIKLMVIIMKEDKMSKFAHITSVHPCYNEKLHHKIGRVHLPVAPKCNIACRFCKRSIGDESVCEDRPGVSHHIMKPAEVENYLNDLLERSPNIKVAGIAGPGDSLFNEETFETLEVLKEKFPDLVRCLSTNGLLLPKYAERLAELGVKTVTVTVNAVDPKIQAQIVDWIYYEGKVYRGEEGAEILIKNQIEGVKKLAEFDVAVKINTVLIPEINMDHIVEIAKTFEKDAFVHNVIPLIPMYKMENLRKPTCDEISNIRDTAEEYLHQFRACQQCRADAAGLITEHKHLGEKGKKLDIYDLKHFSH</sequence>
<dbReference type="InterPro" id="IPR007197">
    <property type="entry name" value="rSAM"/>
</dbReference>
<reference evidence="17" key="1">
    <citation type="journal article" date="2018" name="Genome Announc.">
        <title>Complete Genome Sequence of the Methanococcus maripaludis Type Strain JJ (DSM 2067), a Model for Selenoprotein Synthesis in Archaea.</title>
        <authorList>
            <person name="Poehlein A."/>
            <person name="Heym D."/>
            <person name="Quitzke V."/>
            <person name="Fersch J."/>
            <person name="Daniel R."/>
            <person name="Rother M."/>
        </authorList>
    </citation>
    <scope>NUCLEOTIDE SEQUENCE [LARGE SCALE GENOMIC DNA]</scope>
    <source>
        <strain evidence="17">DSM 2067</strain>
    </source>
</reference>
<dbReference type="Proteomes" id="UP000239462">
    <property type="component" value="Chromosome"/>
</dbReference>
<dbReference type="SMART" id="SM00729">
    <property type="entry name" value="Elp3"/>
    <property type="match status" value="1"/>
</dbReference>
<evidence type="ECO:0000256" key="2">
    <source>
        <dbReference type="ARBA" id="ARBA00003522"/>
    </source>
</evidence>
<comment type="cofactor">
    <cofactor evidence="1">
        <name>[4Fe-4S] cluster</name>
        <dbReference type="ChEBI" id="CHEBI:49883"/>
    </cofactor>
</comment>
<keyword evidence="9" id="KW-0408">Iron</keyword>
<evidence type="ECO:0000256" key="7">
    <source>
        <dbReference type="ARBA" id="ARBA00022691"/>
    </source>
</evidence>
<keyword evidence="7" id="KW-0949">S-adenosyl-L-methionine</keyword>
<dbReference type="InterPro" id="IPR006638">
    <property type="entry name" value="Elp3/MiaA/NifB-like_rSAM"/>
</dbReference>
<keyword evidence="8" id="KW-0479">Metal-binding</keyword>
<dbReference type="SUPFAM" id="SSF102114">
    <property type="entry name" value="Radical SAM enzymes"/>
    <property type="match status" value="1"/>
</dbReference>
<keyword evidence="12" id="KW-0456">Lyase</keyword>
<dbReference type="PROSITE" id="PS51918">
    <property type="entry name" value="RADICAL_SAM"/>
    <property type="match status" value="1"/>
</dbReference>
<evidence type="ECO:0000256" key="8">
    <source>
        <dbReference type="ARBA" id="ARBA00022723"/>
    </source>
</evidence>
<proteinExistence type="inferred from homology"/>